<evidence type="ECO:0000256" key="2">
    <source>
        <dbReference type="SAM" id="Phobius"/>
    </source>
</evidence>
<evidence type="ECO:0000256" key="1">
    <source>
        <dbReference type="SAM" id="MobiDB-lite"/>
    </source>
</evidence>
<comment type="caution">
    <text evidence="3">The sequence shown here is derived from an EMBL/GenBank/DDBJ whole genome shotgun (WGS) entry which is preliminary data.</text>
</comment>
<sequence length="337" mass="39844">MKDEEQFMQDEVEEGLKEDTEEEPKILPEEDSEEDTPKKVLLRSLYLTMKVPTNHNFYFFRTSYCFRRGCFGKKYAFNSVRDKVGFMDIGISSFCMEQDEFKLRYHHFHDHSLRSEKLQKFRTDFILMKSHYPDLGNASDCGLDNIRRRKNVNSEHTKSIAFEYPSKRLLTITTNFLVCLLQVVTLVLGFCWVFTKAESETATNTVKDDKTFPIKDKLDSATVTEHWFSDVKEELDPNETAEDDPKKLAAKEDPKEDRRTIRPRPPWLPPAPILLRVVVTNLRVARNVFTVSYRFCFRRRTEVPGLRQGFLSWRVVYQSGYMVINNWLYFFWNCSPR</sequence>
<keyword evidence="2" id="KW-0472">Membrane</keyword>
<dbReference type="Proteomes" id="UP001159405">
    <property type="component" value="Unassembled WGS sequence"/>
</dbReference>
<proteinExistence type="predicted"/>
<keyword evidence="2" id="KW-1133">Transmembrane helix</keyword>
<feature type="non-terminal residue" evidence="3">
    <location>
        <position position="337"/>
    </location>
</feature>
<accession>A0ABN8PBL9</accession>
<name>A0ABN8PBL9_9CNID</name>
<gene>
    <name evidence="3" type="ORF">PLOB_00038889</name>
</gene>
<feature type="transmembrane region" description="Helical" evidence="2">
    <location>
        <begin position="176"/>
        <end position="195"/>
    </location>
</feature>
<feature type="compositionally biased region" description="Basic and acidic residues" evidence="1">
    <location>
        <begin position="243"/>
        <end position="260"/>
    </location>
</feature>
<reference evidence="3 4" key="1">
    <citation type="submission" date="2022-05" db="EMBL/GenBank/DDBJ databases">
        <authorList>
            <consortium name="Genoscope - CEA"/>
            <person name="William W."/>
        </authorList>
    </citation>
    <scope>NUCLEOTIDE SEQUENCE [LARGE SCALE GENOMIC DNA]</scope>
</reference>
<keyword evidence="4" id="KW-1185">Reference proteome</keyword>
<organism evidence="3 4">
    <name type="scientific">Porites lobata</name>
    <dbReference type="NCBI Taxonomy" id="104759"/>
    <lineage>
        <taxon>Eukaryota</taxon>
        <taxon>Metazoa</taxon>
        <taxon>Cnidaria</taxon>
        <taxon>Anthozoa</taxon>
        <taxon>Hexacorallia</taxon>
        <taxon>Scleractinia</taxon>
        <taxon>Fungiina</taxon>
        <taxon>Poritidae</taxon>
        <taxon>Porites</taxon>
    </lineage>
</organism>
<protein>
    <submittedName>
        <fullName evidence="3">Uncharacterized protein</fullName>
    </submittedName>
</protein>
<evidence type="ECO:0000313" key="3">
    <source>
        <dbReference type="EMBL" id="CAH3137222.1"/>
    </source>
</evidence>
<feature type="region of interest" description="Disordered" evidence="1">
    <location>
        <begin position="234"/>
        <end position="262"/>
    </location>
</feature>
<dbReference type="EMBL" id="CALNXK010000059">
    <property type="protein sequence ID" value="CAH3137222.1"/>
    <property type="molecule type" value="Genomic_DNA"/>
</dbReference>
<evidence type="ECO:0000313" key="4">
    <source>
        <dbReference type="Proteomes" id="UP001159405"/>
    </source>
</evidence>
<feature type="region of interest" description="Disordered" evidence="1">
    <location>
        <begin position="1"/>
        <end position="35"/>
    </location>
</feature>
<feature type="compositionally biased region" description="Acidic residues" evidence="1">
    <location>
        <begin position="1"/>
        <end position="13"/>
    </location>
</feature>
<keyword evidence="2" id="KW-0812">Transmembrane</keyword>
<feature type="compositionally biased region" description="Basic and acidic residues" evidence="1">
    <location>
        <begin position="14"/>
        <end position="28"/>
    </location>
</feature>